<dbReference type="Proteomes" id="UP000186804">
    <property type="component" value="Unassembled WGS sequence"/>
</dbReference>
<proteinExistence type="predicted"/>
<protein>
    <submittedName>
        <fullName evidence="2">Uncharacterized protein</fullName>
    </submittedName>
</protein>
<accession>A0A1J4MRE5</accession>
<gene>
    <name evidence="2" type="ORF">cand_027890</name>
</gene>
<evidence type="ECO:0000313" key="2">
    <source>
        <dbReference type="EMBL" id="OII76768.1"/>
    </source>
</evidence>
<organism evidence="2 3">
    <name type="scientific">Cryptosporidium andersoni</name>
    <dbReference type="NCBI Taxonomy" id="117008"/>
    <lineage>
        <taxon>Eukaryota</taxon>
        <taxon>Sar</taxon>
        <taxon>Alveolata</taxon>
        <taxon>Apicomplexa</taxon>
        <taxon>Conoidasida</taxon>
        <taxon>Coccidia</taxon>
        <taxon>Eucoccidiorida</taxon>
        <taxon>Eimeriorina</taxon>
        <taxon>Cryptosporidiidae</taxon>
        <taxon>Cryptosporidium</taxon>
    </lineage>
</organism>
<feature type="compositionally biased region" description="Basic and acidic residues" evidence="1">
    <location>
        <begin position="157"/>
        <end position="196"/>
    </location>
</feature>
<dbReference type="VEuPathDB" id="CryptoDB:cand_027890"/>
<dbReference type="AlphaFoldDB" id="A0A1J4MRE5"/>
<dbReference type="RefSeq" id="XP_067068614.1">
    <property type="nucleotide sequence ID" value="XM_067213017.1"/>
</dbReference>
<dbReference type="EMBL" id="LRBS01000052">
    <property type="protein sequence ID" value="OII76768.1"/>
    <property type="molecule type" value="Genomic_DNA"/>
</dbReference>
<sequence>MDNTKGKIGKNHDFISKINLSGFEDEDIDRPKESSDVEDNNQKQSSDNINISNNIISHSDKSERRFKKKLSNIVASALGKSGRYSVNPDNKESKLSKFKNVLRSKTSSVIYSPVPLEDVFESPNVSDLIKTKKYLKSHPTNIDLLYIKDIEDREQNKGEYERKNEEENQEENKGEYEGQNKEENQEQDEKQNKGDTDIQMNKLKLTKLLHKDIHPKDYSSSDKYQTNKSSPEYNLGCQESKLDNFRGKLAELIIEGKKRTDEIKKIKKIKDLHCRLYNFKDNYLKCKGYQSSMNSNISQIKIIKQKESKIKEYISKCLELFIKQFNSNYELEFSRGISPTKCEMEDIFIFNKNITQTKEKIILSKILSEKLNLKSGKCKKCLSKKFNNQTCFDCSLILEMKYKNNKEDEILKKEIKDLKYKQASCINYTLITEVQGTTESKI</sequence>
<dbReference type="GeneID" id="92366973"/>
<feature type="region of interest" description="Disordered" evidence="1">
    <location>
        <begin position="25"/>
        <end position="64"/>
    </location>
</feature>
<dbReference type="OrthoDB" id="10421220at2759"/>
<name>A0A1J4MRE5_9CRYT</name>
<reference evidence="2 3" key="1">
    <citation type="submission" date="2016-10" db="EMBL/GenBank/DDBJ databases">
        <title>Reductive evolution of mitochondrial metabolism and differential evolution of invasion-related proteins in Cryptosporidium.</title>
        <authorList>
            <person name="Liu S."/>
            <person name="Roellig D.M."/>
            <person name="Guo Y."/>
            <person name="Li N."/>
            <person name="Frace M.A."/>
            <person name="Tang K."/>
            <person name="Zhang L."/>
            <person name="Feng Y."/>
            <person name="Xiao L."/>
        </authorList>
    </citation>
    <scope>NUCLEOTIDE SEQUENCE [LARGE SCALE GENOMIC DNA]</scope>
    <source>
        <strain evidence="2">30847</strain>
    </source>
</reference>
<evidence type="ECO:0000256" key="1">
    <source>
        <dbReference type="SAM" id="MobiDB-lite"/>
    </source>
</evidence>
<feature type="region of interest" description="Disordered" evidence="1">
    <location>
        <begin position="157"/>
        <end position="199"/>
    </location>
</feature>
<comment type="caution">
    <text evidence="2">The sequence shown here is derived from an EMBL/GenBank/DDBJ whole genome shotgun (WGS) entry which is preliminary data.</text>
</comment>
<evidence type="ECO:0000313" key="3">
    <source>
        <dbReference type="Proteomes" id="UP000186804"/>
    </source>
</evidence>
<keyword evidence="3" id="KW-1185">Reference proteome</keyword>
<feature type="compositionally biased region" description="Low complexity" evidence="1">
    <location>
        <begin position="42"/>
        <end position="57"/>
    </location>
</feature>